<sequence>MEEKGFLVDLIDTGSCFMVCNGTLSSAKVFIKNDKGYPQVGDQVIFEE</sequence>
<protein>
    <submittedName>
        <fullName evidence="1">Uncharacterized protein</fullName>
    </submittedName>
</protein>
<dbReference type="EMBL" id="JAUSUA010000001">
    <property type="protein sequence ID" value="MDQ0205566.1"/>
    <property type="molecule type" value="Genomic_DNA"/>
</dbReference>
<gene>
    <name evidence="1" type="ORF">J2S05_000340</name>
</gene>
<dbReference type="Proteomes" id="UP001225034">
    <property type="component" value="Unassembled WGS sequence"/>
</dbReference>
<accession>A0ABT9YCI4</accession>
<name>A0ABT9YCI4_9BACI</name>
<reference evidence="1 2" key="1">
    <citation type="submission" date="2023-07" db="EMBL/GenBank/DDBJ databases">
        <title>Genomic Encyclopedia of Type Strains, Phase IV (KMG-IV): sequencing the most valuable type-strain genomes for metagenomic binning, comparative biology and taxonomic classification.</title>
        <authorList>
            <person name="Goeker M."/>
        </authorList>
    </citation>
    <scope>NUCLEOTIDE SEQUENCE [LARGE SCALE GENOMIC DNA]</scope>
    <source>
        <strain evidence="1 2">DSM 19154</strain>
    </source>
</reference>
<evidence type="ECO:0000313" key="2">
    <source>
        <dbReference type="Proteomes" id="UP001225034"/>
    </source>
</evidence>
<proteinExistence type="predicted"/>
<evidence type="ECO:0000313" key="1">
    <source>
        <dbReference type="EMBL" id="MDQ0205566.1"/>
    </source>
</evidence>
<organism evidence="1 2">
    <name type="scientific">Alkalicoccobacillus murimartini</name>
    <dbReference type="NCBI Taxonomy" id="171685"/>
    <lineage>
        <taxon>Bacteria</taxon>
        <taxon>Bacillati</taxon>
        <taxon>Bacillota</taxon>
        <taxon>Bacilli</taxon>
        <taxon>Bacillales</taxon>
        <taxon>Bacillaceae</taxon>
        <taxon>Alkalicoccobacillus</taxon>
    </lineage>
</organism>
<keyword evidence="2" id="KW-1185">Reference proteome</keyword>
<comment type="caution">
    <text evidence="1">The sequence shown here is derived from an EMBL/GenBank/DDBJ whole genome shotgun (WGS) entry which is preliminary data.</text>
</comment>